<comment type="caution">
    <text evidence="1">The sequence shown here is derived from an EMBL/GenBank/DDBJ whole genome shotgun (WGS) entry which is preliminary data.</text>
</comment>
<dbReference type="EMBL" id="NJAI01000002">
    <property type="protein sequence ID" value="PHM56016.1"/>
    <property type="molecule type" value="Genomic_DNA"/>
</dbReference>
<proteinExistence type="predicted"/>
<evidence type="ECO:0000313" key="2">
    <source>
        <dbReference type="Proteomes" id="UP000225433"/>
    </source>
</evidence>
<reference evidence="1 2" key="1">
    <citation type="journal article" date="2017" name="Nat. Microbiol.">
        <title>Natural product diversity associated with the nematode symbionts Photorhabdus and Xenorhabdus.</title>
        <authorList>
            <person name="Tobias N.J."/>
            <person name="Wolff H."/>
            <person name="Djahanschiri B."/>
            <person name="Grundmann F."/>
            <person name="Kronenwerth M."/>
            <person name="Shi Y.M."/>
            <person name="Simonyi S."/>
            <person name="Grun P."/>
            <person name="Shapiro-Ilan D."/>
            <person name="Pidot S.J."/>
            <person name="Stinear T.P."/>
            <person name="Ebersberger I."/>
            <person name="Bode H.B."/>
        </authorList>
    </citation>
    <scope>NUCLEOTIDE SEQUENCE [LARGE SCALE GENOMIC DNA]</scope>
    <source>
        <strain evidence="1 2">DSM 17903</strain>
    </source>
</reference>
<dbReference type="STRING" id="351679.A9255_10710"/>
<evidence type="ECO:0000313" key="1">
    <source>
        <dbReference type="EMBL" id="PHM56016.1"/>
    </source>
</evidence>
<accession>A0A2G0Q9X0</accession>
<protein>
    <submittedName>
        <fullName evidence="1">Uncharacterized protein</fullName>
    </submittedName>
</protein>
<organism evidence="1 2">
    <name type="scientific">Xenorhabdus hominickii</name>
    <dbReference type="NCBI Taxonomy" id="351679"/>
    <lineage>
        <taxon>Bacteria</taxon>
        <taxon>Pseudomonadati</taxon>
        <taxon>Pseudomonadota</taxon>
        <taxon>Gammaproteobacteria</taxon>
        <taxon>Enterobacterales</taxon>
        <taxon>Morganellaceae</taxon>
        <taxon>Xenorhabdus</taxon>
    </lineage>
</organism>
<name>A0A2G0Q9X0_XENHO</name>
<gene>
    <name evidence="1" type="ORF">Xhom_01479</name>
</gene>
<dbReference type="Proteomes" id="UP000225433">
    <property type="component" value="Unassembled WGS sequence"/>
</dbReference>
<sequence length="226" mass="25667">MGDYMSIKTNTLAAPSLPQSKEGIIDESELSQPILVVKIKRYEPVNIDDYIIVNLKGDVNVSSEPFYIIEENIHFPHYEIIIPFSHIPLGSYDVYYAVTDRNKNTTLSATEHVTIKHSYFSPCEASLTITGYQPIGDEYEILTIQIHDKQTSEQIKNTAVFYKIERAVNISNVLEIGSNPDTIQSMTTDEYGQFKINLQGQKGRYCTIRVTTDKYVGSIKYTMGQF</sequence>
<dbReference type="AlphaFoldDB" id="A0A2G0Q9X0"/>